<organism evidence="12 13">
    <name type="scientific">Lactuca saligna</name>
    <name type="common">Willowleaf lettuce</name>
    <dbReference type="NCBI Taxonomy" id="75948"/>
    <lineage>
        <taxon>Eukaryota</taxon>
        <taxon>Viridiplantae</taxon>
        <taxon>Streptophyta</taxon>
        <taxon>Embryophyta</taxon>
        <taxon>Tracheophyta</taxon>
        <taxon>Spermatophyta</taxon>
        <taxon>Magnoliopsida</taxon>
        <taxon>eudicotyledons</taxon>
        <taxon>Gunneridae</taxon>
        <taxon>Pentapetalae</taxon>
        <taxon>asterids</taxon>
        <taxon>campanulids</taxon>
        <taxon>Asterales</taxon>
        <taxon>Asteraceae</taxon>
        <taxon>Cichorioideae</taxon>
        <taxon>Cichorieae</taxon>
        <taxon>Lactucinae</taxon>
        <taxon>Lactuca</taxon>
    </lineage>
</organism>
<evidence type="ECO:0000259" key="11">
    <source>
        <dbReference type="PROSITE" id="PS50884"/>
    </source>
</evidence>
<comment type="function">
    <text evidence="9">Transcription factor that binds specifically to a 5'-AA[AG]G-3' consensus core sequence.</text>
</comment>
<dbReference type="InterPro" id="IPR045174">
    <property type="entry name" value="Dof"/>
</dbReference>
<dbReference type="Proteomes" id="UP001177003">
    <property type="component" value="Chromosome 0"/>
</dbReference>
<evidence type="ECO:0000256" key="8">
    <source>
        <dbReference type="PROSITE-ProRule" id="PRU00071"/>
    </source>
</evidence>
<dbReference type="EMBL" id="OX465086">
    <property type="protein sequence ID" value="CAI9259667.1"/>
    <property type="molecule type" value="Genomic_DNA"/>
</dbReference>
<dbReference type="GO" id="GO:0003700">
    <property type="term" value="F:DNA-binding transcription factor activity"/>
    <property type="evidence" value="ECO:0007669"/>
    <property type="project" value="UniProtKB-UniRule"/>
</dbReference>
<keyword evidence="2 8" id="KW-0863">Zinc-finger</keyword>
<dbReference type="PROSITE" id="PS01361">
    <property type="entry name" value="ZF_DOF_1"/>
    <property type="match status" value="1"/>
</dbReference>
<evidence type="ECO:0000313" key="13">
    <source>
        <dbReference type="Proteomes" id="UP001177003"/>
    </source>
</evidence>
<evidence type="ECO:0000256" key="5">
    <source>
        <dbReference type="ARBA" id="ARBA00023125"/>
    </source>
</evidence>
<evidence type="ECO:0000256" key="1">
    <source>
        <dbReference type="ARBA" id="ARBA00022723"/>
    </source>
</evidence>
<dbReference type="PANTHER" id="PTHR31992">
    <property type="entry name" value="DOF ZINC FINGER PROTEIN DOF1.4-RELATED"/>
    <property type="match status" value="1"/>
</dbReference>
<keyword evidence="13" id="KW-1185">Reference proteome</keyword>
<keyword evidence="5 8" id="KW-0238">DNA-binding</keyword>
<dbReference type="Pfam" id="PF02701">
    <property type="entry name" value="Zn_ribbon_Dof"/>
    <property type="match status" value="1"/>
</dbReference>
<keyword evidence="7 8" id="KW-0539">Nucleus</keyword>
<sequence length="222" mass="23411">MPSDSSDQRRTTTAKNHQVGLGAPPSEPEHLPCPRCDSTNTKFCYYNNYNFSQPRHFCKSCRRYWTHGGALRDIPVGGGTRKNAKRARISTAASHDNSSVSSGIEYHHISATSTTTTTTTSVASVPILMSFAGDHGGSGHCGSFTSLLSNTQSPGLYGLDQDLSFGLGRTIWPFSSIGDGVVPGNAAAGGGGNTWQMDSTDGGGDYLVFPDLAISTPGNAMK</sequence>
<evidence type="ECO:0000256" key="7">
    <source>
        <dbReference type="ARBA" id="ARBA00023242"/>
    </source>
</evidence>
<dbReference type="PROSITE" id="PS50884">
    <property type="entry name" value="ZF_DOF_2"/>
    <property type="match status" value="1"/>
</dbReference>
<protein>
    <recommendedName>
        <fullName evidence="9">Dof zinc finger protein</fullName>
    </recommendedName>
</protein>
<keyword evidence="1 9" id="KW-0479">Metal-binding</keyword>
<evidence type="ECO:0000256" key="6">
    <source>
        <dbReference type="ARBA" id="ARBA00023163"/>
    </source>
</evidence>
<keyword evidence="6 9" id="KW-0804">Transcription</keyword>
<dbReference type="InterPro" id="IPR003851">
    <property type="entry name" value="Znf_Dof"/>
</dbReference>
<accession>A0AA35Y3V4</accession>
<keyword evidence="3 9" id="KW-0862">Zinc</keyword>
<evidence type="ECO:0000256" key="4">
    <source>
        <dbReference type="ARBA" id="ARBA00023015"/>
    </source>
</evidence>
<dbReference type="PANTHER" id="PTHR31992:SF12">
    <property type="entry name" value="DOF ZINC FINGER PROTEIN DOF3.4"/>
    <property type="match status" value="1"/>
</dbReference>
<dbReference type="GO" id="GO:0008270">
    <property type="term" value="F:zinc ion binding"/>
    <property type="evidence" value="ECO:0007669"/>
    <property type="project" value="UniProtKB-KW"/>
</dbReference>
<feature type="domain" description="Dof-type" evidence="11">
    <location>
        <begin position="31"/>
        <end position="85"/>
    </location>
</feature>
<reference evidence="12" key="1">
    <citation type="submission" date="2023-04" db="EMBL/GenBank/DDBJ databases">
        <authorList>
            <person name="Vijverberg K."/>
            <person name="Xiong W."/>
            <person name="Schranz E."/>
        </authorList>
    </citation>
    <scope>NUCLEOTIDE SEQUENCE</scope>
</reference>
<gene>
    <name evidence="12" type="ORF">LSALG_LOCUS548</name>
</gene>
<feature type="region of interest" description="Disordered" evidence="10">
    <location>
        <begin position="1"/>
        <end position="31"/>
    </location>
</feature>
<evidence type="ECO:0000256" key="10">
    <source>
        <dbReference type="SAM" id="MobiDB-lite"/>
    </source>
</evidence>
<dbReference type="GO" id="GO:0005634">
    <property type="term" value="C:nucleus"/>
    <property type="evidence" value="ECO:0007669"/>
    <property type="project" value="UniProtKB-SubCell"/>
</dbReference>
<evidence type="ECO:0000313" key="12">
    <source>
        <dbReference type="EMBL" id="CAI9259667.1"/>
    </source>
</evidence>
<keyword evidence="4 9" id="KW-0805">Transcription regulation</keyword>
<proteinExistence type="predicted"/>
<dbReference type="GO" id="GO:0003677">
    <property type="term" value="F:DNA binding"/>
    <property type="evidence" value="ECO:0007669"/>
    <property type="project" value="UniProtKB-UniRule"/>
</dbReference>
<name>A0AA35Y3V4_LACSI</name>
<evidence type="ECO:0000256" key="2">
    <source>
        <dbReference type="ARBA" id="ARBA00022771"/>
    </source>
</evidence>
<dbReference type="AlphaFoldDB" id="A0AA35Y3V4"/>
<evidence type="ECO:0000256" key="3">
    <source>
        <dbReference type="ARBA" id="ARBA00022833"/>
    </source>
</evidence>
<comment type="subcellular location">
    <subcellularLocation>
        <location evidence="8 9">Nucleus</location>
    </subcellularLocation>
</comment>
<evidence type="ECO:0000256" key="9">
    <source>
        <dbReference type="RuleBase" id="RU369094"/>
    </source>
</evidence>
<feature type="compositionally biased region" description="Basic and acidic residues" evidence="10">
    <location>
        <begin position="1"/>
        <end position="10"/>
    </location>
</feature>